<accession>X1I4N3</accession>
<comment type="caution">
    <text evidence="1">The sequence shown here is derived from an EMBL/GenBank/DDBJ whole genome shotgun (WGS) entry which is preliminary data.</text>
</comment>
<dbReference type="AlphaFoldDB" id="X1I4N3"/>
<protein>
    <submittedName>
        <fullName evidence="1">Uncharacterized protein</fullName>
    </submittedName>
</protein>
<dbReference type="EMBL" id="BARU01027884">
    <property type="protein sequence ID" value="GAH64270.1"/>
    <property type="molecule type" value="Genomic_DNA"/>
</dbReference>
<gene>
    <name evidence="1" type="ORF">S03H2_44580</name>
</gene>
<sequence>MRNENKIILFTEANKPLELKGLNLPIAKLKTKNLFVSAINNNVKGLFELPITFEERINIKC</sequence>
<reference evidence="1" key="1">
    <citation type="journal article" date="2014" name="Front. Microbiol.">
        <title>High frequency of phylogenetically diverse reductive dehalogenase-homologous genes in deep subseafloor sedimentary metagenomes.</title>
        <authorList>
            <person name="Kawai M."/>
            <person name="Futagami T."/>
            <person name="Toyoda A."/>
            <person name="Takaki Y."/>
            <person name="Nishi S."/>
            <person name="Hori S."/>
            <person name="Arai W."/>
            <person name="Tsubouchi T."/>
            <person name="Morono Y."/>
            <person name="Uchiyama I."/>
            <person name="Ito T."/>
            <person name="Fujiyama A."/>
            <person name="Inagaki F."/>
            <person name="Takami H."/>
        </authorList>
    </citation>
    <scope>NUCLEOTIDE SEQUENCE</scope>
    <source>
        <strain evidence="1">Expedition CK06-06</strain>
    </source>
</reference>
<evidence type="ECO:0000313" key="1">
    <source>
        <dbReference type="EMBL" id="GAH64270.1"/>
    </source>
</evidence>
<name>X1I4N3_9ZZZZ</name>
<proteinExistence type="predicted"/>
<organism evidence="1">
    <name type="scientific">marine sediment metagenome</name>
    <dbReference type="NCBI Taxonomy" id="412755"/>
    <lineage>
        <taxon>unclassified sequences</taxon>
        <taxon>metagenomes</taxon>
        <taxon>ecological metagenomes</taxon>
    </lineage>
</organism>